<dbReference type="SUPFAM" id="SSF52777">
    <property type="entry name" value="CoA-dependent acyltransferases"/>
    <property type="match status" value="1"/>
</dbReference>
<feature type="region of interest" description="Disordered" evidence="3">
    <location>
        <begin position="863"/>
        <end position="887"/>
    </location>
</feature>
<gene>
    <name evidence="5" type="ORF">C9374_012315</name>
</gene>
<accession>A0AA88GCR1</accession>
<dbReference type="InterPro" id="IPR036291">
    <property type="entry name" value="NAD(P)-bd_dom_sf"/>
</dbReference>
<dbReference type="InterPro" id="IPR042099">
    <property type="entry name" value="ANL_N_sf"/>
</dbReference>
<dbReference type="Pfam" id="PF07993">
    <property type="entry name" value="NAD_binding_4"/>
    <property type="match status" value="1"/>
</dbReference>
<dbReference type="Gene3D" id="3.40.50.12780">
    <property type="entry name" value="N-terminal domain of ligase-like"/>
    <property type="match status" value="1"/>
</dbReference>
<dbReference type="Gene3D" id="3.30.559.30">
    <property type="entry name" value="Nonribosomal peptide synthetase, condensation domain"/>
    <property type="match status" value="1"/>
</dbReference>
<dbReference type="Gene3D" id="3.30.300.30">
    <property type="match status" value="1"/>
</dbReference>
<reference evidence="5 6" key="1">
    <citation type="journal article" date="2018" name="BMC Genomics">
        <title>The genome of Naegleria lovaniensis, the basis for a comparative approach to unravel pathogenicity factors of the human pathogenic amoeba N. fowleri.</title>
        <authorList>
            <person name="Liechti N."/>
            <person name="Schurch N."/>
            <person name="Bruggmann R."/>
            <person name="Wittwer M."/>
        </authorList>
    </citation>
    <scope>NUCLEOTIDE SEQUENCE [LARGE SCALE GENOMIC DNA]</scope>
    <source>
        <strain evidence="5 6">ATCC 30569</strain>
    </source>
</reference>
<dbReference type="RefSeq" id="XP_044542386.1">
    <property type="nucleotide sequence ID" value="XM_044688068.1"/>
</dbReference>
<evidence type="ECO:0000313" key="5">
    <source>
        <dbReference type="EMBL" id="KAG2373212.1"/>
    </source>
</evidence>
<dbReference type="Pfam" id="PF00501">
    <property type="entry name" value="AMP-binding"/>
    <property type="match status" value="1"/>
</dbReference>
<feature type="domain" description="Carrier" evidence="4">
    <location>
        <begin position="893"/>
        <end position="973"/>
    </location>
</feature>
<protein>
    <recommendedName>
        <fullName evidence="4">Carrier domain-containing protein</fullName>
    </recommendedName>
</protein>
<organism evidence="5 6">
    <name type="scientific">Naegleria lovaniensis</name>
    <name type="common">Amoeba</name>
    <dbReference type="NCBI Taxonomy" id="51637"/>
    <lineage>
        <taxon>Eukaryota</taxon>
        <taxon>Discoba</taxon>
        <taxon>Heterolobosea</taxon>
        <taxon>Tetramitia</taxon>
        <taxon>Eutetramitia</taxon>
        <taxon>Vahlkampfiidae</taxon>
        <taxon>Naegleria</taxon>
    </lineage>
</organism>
<keyword evidence="6" id="KW-1185">Reference proteome</keyword>
<keyword evidence="2" id="KW-0597">Phosphoprotein</keyword>
<evidence type="ECO:0000259" key="4">
    <source>
        <dbReference type="PROSITE" id="PS50075"/>
    </source>
</evidence>
<dbReference type="InterPro" id="IPR045851">
    <property type="entry name" value="AMP-bd_C_sf"/>
</dbReference>
<evidence type="ECO:0000256" key="1">
    <source>
        <dbReference type="ARBA" id="ARBA00022450"/>
    </source>
</evidence>
<evidence type="ECO:0000256" key="3">
    <source>
        <dbReference type="SAM" id="MobiDB-lite"/>
    </source>
</evidence>
<dbReference type="InterPro" id="IPR036736">
    <property type="entry name" value="ACP-like_sf"/>
</dbReference>
<keyword evidence="1" id="KW-0596">Phosphopantetheine</keyword>
<dbReference type="SUPFAM" id="SSF51735">
    <property type="entry name" value="NAD(P)-binding Rossmann-fold domains"/>
    <property type="match status" value="1"/>
</dbReference>
<dbReference type="PIRSF" id="PIRSF001617">
    <property type="entry name" value="Alpha-AR"/>
    <property type="match status" value="1"/>
</dbReference>
<dbReference type="FunFam" id="1.10.1200.10:FF:000005">
    <property type="entry name" value="Nonribosomal peptide synthetase 1"/>
    <property type="match status" value="1"/>
</dbReference>
<dbReference type="Gene3D" id="3.40.50.720">
    <property type="entry name" value="NAD(P)-binding Rossmann-like Domain"/>
    <property type="match status" value="1"/>
</dbReference>
<dbReference type="InterPro" id="IPR013120">
    <property type="entry name" value="FAR_NAD-bd"/>
</dbReference>
<dbReference type="Gene3D" id="1.10.1200.10">
    <property type="entry name" value="ACP-like"/>
    <property type="match status" value="1"/>
</dbReference>
<dbReference type="InterPro" id="IPR009081">
    <property type="entry name" value="PP-bd_ACP"/>
</dbReference>
<dbReference type="NCBIfam" id="TIGR01746">
    <property type="entry name" value="Thioester-redct"/>
    <property type="match status" value="1"/>
</dbReference>
<dbReference type="Pfam" id="PF00550">
    <property type="entry name" value="PP-binding"/>
    <property type="match status" value="1"/>
</dbReference>
<dbReference type="InterPro" id="IPR010080">
    <property type="entry name" value="Thioester_reductase-like_dom"/>
</dbReference>
<sequence length="1479" mass="167367">MAASLLKEKQLSFWSTLMNQNQSLKLPTDFPRTMMDESGTGGELNISNTILHYEPLKQVISLDDVLSSQSFKERFLQVTDSDAQKSFTRNTFVLSVFALLLARYTYEETFLIGILQDENTERDSFIVSANIPMPSAEEDTFEGIPRDKSTTVYSFRKLLTNIQEAFSDSVGNLSQFGNVQNILSEVEQKQGKVDTTLLVQVSFSSYDGPYHLVNTCASPFPISNVDLHLHLDTKTNQVSVSYQTNLFTELRMQDMLNQLKLAAKQLVSEPNQSIFDVSLVTEYAKTVLPHPDKPLNNDFYGAIHEVFQEQAKKIPQRITMVDSKESVTYETLNKLSNQLARQLLANGLKRQEVVTIFGHRSCPVVLAILSTLKCAAVFNMLDPAYPADRIITCLEVSSPSAVILIEASGPLPKEVIKYIQTESTVRFVVSLKSITESVSEQIYAEYADTDLTSDPEWRDKVQITQDDFAVCTYTSGSTGIPKGVLGRHGPLTHYYPWMKQRFNLSENDAFSMQSGISHDPLQRDIFTPWFLGCTMYIPTNEDIVNPGRLAEWFEEKKITVSCLTPAMGQLLTSAASIATTSTGEPLKLNHLRYAFFVGDVLSKKFVKRLCDISPIVRVINLYGSTETQRSVTYYMVPRPGEKCMETGIPFERLKDIIPIGRGMLDVQALTLSRFTSRDNKFMLCGIGEMGEIYMRSPHLSQGYKGKEKDTREKFIPNPFLTTGYIDRMYRTGDLGRYLISGDAECSGRADDQIKIRGFRIELGEINTALNSHELVKESVTIVREDCVPGTNEKRIVTYFVLDKVEIEKSTIYGNYFTMESGLRLSIIKTIIKDLRQYLRSKLPDYMIPSYFVPLDKIPLTPNGKIKRQDLPRPEISTSSSLADERQDEETYVAPRNELEQQLVTIWGEILQGSSGQGIGIHDNFFDLGGHSINATTLTLKIRQQVEGASTLPVELLFKAPTVSALAVAIEQLRSGKGVSKTHVTDVSSDCHLEASTRPHHQLNFNDFISLSKTWQNPKDILITGCTGFLGTFLLADFLKKTSARIYCLVRADNEEKARKRILESLLSYHFLWTSKEMDQQEERESMNFVNKTNLAEIVEGRIIPVLGDLTKPYLGLTPVKFEELSDTIDVIIHNGAAVHWLYSYEKLKAPNVNGTREILKMACSGKKLTPVHYVSTTSVFDSEQYKEFTDVYEDSTLPYHEDLTGYPQSKYVAEKLCMNARMRGLPVCIYRPGYITGHSKTGVWNPDDFLCRMIKGCIQMGYYPDMPSSKLDMSPVDFISGAIVYLSRTMDSVVKHQAYHLVNPHEFFFNSLFETGKKLGYNIQPLPFKEWKEKLYQETVEKKELSTGEEENVLYPLVTYFTDDYDLKMTAKRPWYDNTHTLEGLENSGVTCPKVIELMTTYYHFLCKCGFLVPPVEPTELAKKFGFHKIPANIQRNPKASISSLDLSIIHSDVNSTFNESPSPTSFNYQSLMRNNRLQ</sequence>
<dbReference type="PANTHER" id="PTHR44845:SF1">
    <property type="entry name" value="L-2-AMINOADIPATE REDUCTASE"/>
    <property type="match status" value="1"/>
</dbReference>
<dbReference type="SUPFAM" id="SSF47336">
    <property type="entry name" value="ACP-like"/>
    <property type="match status" value="1"/>
</dbReference>
<dbReference type="PANTHER" id="PTHR44845">
    <property type="entry name" value="CARRIER DOMAIN-CONTAINING PROTEIN"/>
    <property type="match status" value="1"/>
</dbReference>
<evidence type="ECO:0000313" key="6">
    <source>
        <dbReference type="Proteomes" id="UP000816034"/>
    </source>
</evidence>
<dbReference type="PROSITE" id="PS50075">
    <property type="entry name" value="CARRIER"/>
    <property type="match status" value="1"/>
</dbReference>
<name>A0AA88GCR1_NAELO</name>
<dbReference type="InterPro" id="IPR010071">
    <property type="entry name" value="AA_adenyl_dom"/>
</dbReference>
<proteinExistence type="predicted"/>
<evidence type="ECO:0000256" key="2">
    <source>
        <dbReference type="ARBA" id="ARBA00022553"/>
    </source>
</evidence>
<dbReference type="SUPFAM" id="SSF56801">
    <property type="entry name" value="Acetyl-CoA synthetase-like"/>
    <property type="match status" value="1"/>
</dbReference>
<dbReference type="GeneID" id="68104769"/>
<dbReference type="Proteomes" id="UP000816034">
    <property type="component" value="Unassembled WGS sequence"/>
</dbReference>
<dbReference type="EMBL" id="PYSW02000058">
    <property type="protein sequence ID" value="KAG2373212.1"/>
    <property type="molecule type" value="Genomic_DNA"/>
</dbReference>
<dbReference type="InterPro" id="IPR000873">
    <property type="entry name" value="AMP-dep_synth/lig_dom"/>
</dbReference>
<dbReference type="NCBIfam" id="TIGR01733">
    <property type="entry name" value="AA-adenyl-dom"/>
    <property type="match status" value="1"/>
</dbReference>
<dbReference type="CDD" id="cd05235">
    <property type="entry name" value="SDR_e1"/>
    <property type="match status" value="1"/>
</dbReference>
<comment type="caution">
    <text evidence="5">The sequence shown here is derived from an EMBL/GenBank/DDBJ whole genome shotgun (WGS) entry which is preliminary data.</text>
</comment>